<evidence type="ECO:0000313" key="2">
    <source>
        <dbReference type="EMBL" id="MPC54367.1"/>
    </source>
</evidence>
<accession>A0A5B7GA71</accession>
<protein>
    <submittedName>
        <fullName evidence="2">Uncharacterized protein</fullName>
    </submittedName>
</protein>
<feature type="compositionally biased region" description="Low complexity" evidence="1">
    <location>
        <begin position="69"/>
        <end position="81"/>
    </location>
</feature>
<dbReference type="Proteomes" id="UP000324222">
    <property type="component" value="Unassembled WGS sequence"/>
</dbReference>
<feature type="region of interest" description="Disordered" evidence="1">
    <location>
        <begin position="23"/>
        <end position="95"/>
    </location>
</feature>
<gene>
    <name evidence="2" type="ORF">E2C01_048278</name>
</gene>
<dbReference type="EMBL" id="VSRR010012299">
    <property type="protein sequence ID" value="MPC54367.1"/>
    <property type="molecule type" value="Genomic_DNA"/>
</dbReference>
<keyword evidence="3" id="KW-1185">Reference proteome</keyword>
<proteinExistence type="predicted"/>
<evidence type="ECO:0000256" key="1">
    <source>
        <dbReference type="SAM" id="MobiDB-lite"/>
    </source>
</evidence>
<name>A0A5B7GA71_PORTR</name>
<comment type="caution">
    <text evidence="2">The sequence shown here is derived from an EMBL/GenBank/DDBJ whole genome shotgun (WGS) entry which is preliminary data.</text>
</comment>
<feature type="compositionally biased region" description="Low complexity" evidence="1">
    <location>
        <begin position="29"/>
        <end position="54"/>
    </location>
</feature>
<dbReference type="AlphaFoldDB" id="A0A5B7GA71"/>
<sequence length="95" mass="9920">MSSKSFLIRDLLGDVLVSGGRLAHHDTTRCSSPRPTTPPTTATTTTTTTTNTTAAHHRHTPDTAPLSGSPAHHSSPSSPAAHARDKQGKRASVLC</sequence>
<organism evidence="2 3">
    <name type="scientific">Portunus trituberculatus</name>
    <name type="common">Swimming crab</name>
    <name type="synonym">Neptunus trituberculatus</name>
    <dbReference type="NCBI Taxonomy" id="210409"/>
    <lineage>
        <taxon>Eukaryota</taxon>
        <taxon>Metazoa</taxon>
        <taxon>Ecdysozoa</taxon>
        <taxon>Arthropoda</taxon>
        <taxon>Crustacea</taxon>
        <taxon>Multicrustacea</taxon>
        <taxon>Malacostraca</taxon>
        <taxon>Eumalacostraca</taxon>
        <taxon>Eucarida</taxon>
        <taxon>Decapoda</taxon>
        <taxon>Pleocyemata</taxon>
        <taxon>Brachyura</taxon>
        <taxon>Eubrachyura</taxon>
        <taxon>Portunoidea</taxon>
        <taxon>Portunidae</taxon>
        <taxon>Portuninae</taxon>
        <taxon>Portunus</taxon>
    </lineage>
</organism>
<reference evidence="2 3" key="1">
    <citation type="submission" date="2019-05" db="EMBL/GenBank/DDBJ databases">
        <title>Another draft genome of Portunus trituberculatus and its Hox gene families provides insights of decapod evolution.</title>
        <authorList>
            <person name="Jeong J.-H."/>
            <person name="Song I."/>
            <person name="Kim S."/>
            <person name="Choi T."/>
            <person name="Kim D."/>
            <person name="Ryu S."/>
            <person name="Kim W."/>
        </authorList>
    </citation>
    <scope>NUCLEOTIDE SEQUENCE [LARGE SCALE GENOMIC DNA]</scope>
    <source>
        <tissue evidence="2">Muscle</tissue>
    </source>
</reference>
<evidence type="ECO:0000313" key="3">
    <source>
        <dbReference type="Proteomes" id="UP000324222"/>
    </source>
</evidence>